<keyword evidence="4" id="KW-0812">Transmembrane</keyword>
<evidence type="ECO:0000259" key="5">
    <source>
        <dbReference type="SMART" id="SM00082"/>
    </source>
</evidence>
<organism evidence="6 7">
    <name type="scientific">Eptatretus burgeri</name>
    <name type="common">Inshore hagfish</name>
    <dbReference type="NCBI Taxonomy" id="7764"/>
    <lineage>
        <taxon>Eukaryota</taxon>
        <taxon>Metazoa</taxon>
        <taxon>Chordata</taxon>
        <taxon>Craniata</taxon>
        <taxon>Vertebrata</taxon>
        <taxon>Cyclostomata</taxon>
        <taxon>Myxini</taxon>
        <taxon>Myxiniformes</taxon>
        <taxon>Myxinidae</taxon>
        <taxon>Eptatretinae</taxon>
        <taxon>Eptatretus</taxon>
    </lineage>
</organism>
<evidence type="ECO:0000256" key="1">
    <source>
        <dbReference type="ARBA" id="ARBA00022614"/>
    </source>
</evidence>
<proteinExistence type="predicted"/>
<evidence type="ECO:0000256" key="2">
    <source>
        <dbReference type="ARBA" id="ARBA00022729"/>
    </source>
</evidence>
<dbReference type="InterPro" id="IPR000483">
    <property type="entry name" value="Cys-rich_flank_reg_C"/>
</dbReference>
<keyword evidence="1" id="KW-0433">Leucine-rich repeat</keyword>
<dbReference type="InterPro" id="IPR003591">
    <property type="entry name" value="Leu-rich_rpt_typical-subtyp"/>
</dbReference>
<dbReference type="SMART" id="SM00369">
    <property type="entry name" value="LRR_TYP"/>
    <property type="match status" value="2"/>
</dbReference>
<evidence type="ECO:0000313" key="6">
    <source>
        <dbReference type="Ensembl" id="ENSEBUP00000009796.1"/>
    </source>
</evidence>
<reference evidence="6" key="1">
    <citation type="submission" date="2025-08" db="UniProtKB">
        <authorList>
            <consortium name="Ensembl"/>
        </authorList>
    </citation>
    <scope>IDENTIFICATION</scope>
</reference>
<feature type="transmembrane region" description="Helical" evidence="4">
    <location>
        <begin position="246"/>
        <end position="266"/>
    </location>
</feature>
<keyword evidence="7" id="KW-1185">Reference proteome</keyword>
<dbReference type="PROSITE" id="PS51450">
    <property type="entry name" value="LRR"/>
    <property type="match status" value="1"/>
</dbReference>
<keyword evidence="2" id="KW-0732">Signal</keyword>
<dbReference type="InterPro" id="IPR052286">
    <property type="entry name" value="Wnt_signaling_inhibitor"/>
</dbReference>
<dbReference type="Proteomes" id="UP000694388">
    <property type="component" value="Unplaced"/>
</dbReference>
<dbReference type="InterPro" id="IPR001611">
    <property type="entry name" value="Leu-rich_rpt"/>
</dbReference>
<dbReference type="PANTHER" id="PTHR24364">
    <property type="entry name" value="LP06937P"/>
    <property type="match status" value="1"/>
</dbReference>
<reference evidence="6" key="2">
    <citation type="submission" date="2025-09" db="UniProtKB">
        <authorList>
            <consortium name="Ensembl"/>
        </authorList>
    </citation>
    <scope>IDENTIFICATION</scope>
</reference>
<name>A0A8C4Q4A7_EPTBU</name>
<dbReference type="Pfam" id="PF13855">
    <property type="entry name" value="LRR_8"/>
    <property type="match status" value="1"/>
</dbReference>
<feature type="domain" description="LRRCT" evidence="5">
    <location>
        <begin position="181"/>
        <end position="233"/>
    </location>
</feature>
<dbReference type="SUPFAM" id="SSF52058">
    <property type="entry name" value="L domain-like"/>
    <property type="match status" value="1"/>
</dbReference>
<evidence type="ECO:0000313" key="7">
    <source>
        <dbReference type="Proteomes" id="UP000694388"/>
    </source>
</evidence>
<dbReference type="Gene3D" id="3.80.10.10">
    <property type="entry name" value="Ribonuclease Inhibitor"/>
    <property type="match status" value="2"/>
</dbReference>
<evidence type="ECO:0000256" key="3">
    <source>
        <dbReference type="ARBA" id="ARBA00022737"/>
    </source>
</evidence>
<dbReference type="GeneTree" id="ENSGT00940000154868"/>
<dbReference type="AlphaFoldDB" id="A0A8C4Q4A7"/>
<protein>
    <submittedName>
        <fullName evidence="6">Trophoblast glycoprotein</fullName>
    </submittedName>
</protein>
<dbReference type="Ensembl" id="ENSEBUT00000010327.1">
    <property type="protein sequence ID" value="ENSEBUP00000009796.1"/>
    <property type="gene ID" value="ENSEBUG00000006294.1"/>
</dbReference>
<dbReference type="SMART" id="SM00082">
    <property type="entry name" value="LRRCT"/>
    <property type="match status" value="1"/>
</dbReference>
<keyword evidence="4" id="KW-0472">Membrane</keyword>
<sequence>MLFHMHPIHLLPHSSNQLRQIEPGLFSVLSALHSLDLSDNPLCNVPPGALQELLNLSSLHLSRVLSEKPDDGNDGHEKSPEGENVQCPGVLHGLLSAPFLHFLDLSRNDLMSLTLTQLPALRQLDLRYNSLCSLSNITFSEAMEIEFLDLRNNKFKGISVAGLEGLKKARKNGIHVRLSGNPFVCDCKLRDFVSWLVNHSFMIQDRAEIHCASPAMLKGAILSQLTVANLSCELGPQHPVVLQTSYVFLGLVLAVVGVVFLLVLYLNRQGIKRWAIEGREFCLDRMANSYYYRYEHEAPHTPLSSNPSRCSQVSLIQKK</sequence>
<dbReference type="InterPro" id="IPR032675">
    <property type="entry name" value="LRR_dom_sf"/>
</dbReference>
<keyword evidence="3" id="KW-0677">Repeat</keyword>
<evidence type="ECO:0000256" key="4">
    <source>
        <dbReference type="SAM" id="Phobius"/>
    </source>
</evidence>
<dbReference type="PANTHER" id="PTHR24364:SF18">
    <property type="entry name" value="LP06937P"/>
    <property type="match status" value="1"/>
</dbReference>
<dbReference type="GO" id="GO:0090090">
    <property type="term" value="P:negative regulation of canonical Wnt signaling pathway"/>
    <property type="evidence" value="ECO:0007669"/>
    <property type="project" value="TreeGrafter"/>
</dbReference>
<keyword evidence="4" id="KW-1133">Transmembrane helix</keyword>
<dbReference type="GO" id="GO:0005886">
    <property type="term" value="C:plasma membrane"/>
    <property type="evidence" value="ECO:0007669"/>
    <property type="project" value="TreeGrafter"/>
</dbReference>
<accession>A0A8C4Q4A7</accession>